<feature type="chain" id="PRO_5012643155" evidence="1">
    <location>
        <begin position="22"/>
        <end position="304"/>
    </location>
</feature>
<evidence type="ECO:0000256" key="1">
    <source>
        <dbReference type="SAM" id="SignalP"/>
    </source>
</evidence>
<protein>
    <submittedName>
        <fullName evidence="2">Uncharacterized protein</fullName>
    </submittedName>
</protein>
<dbReference type="RefSeq" id="WP_133060379.1">
    <property type="nucleotide sequence ID" value="NZ_CBCSCN010000014.1"/>
</dbReference>
<dbReference type="AlphaFoldDB" id="A0A1X7AG61"/>
<sequence length="304" mass="33943">MKRMWLSVGLMALCTVNLAQAKVSQCRPEPPTPVQSDDFTWHVTGHMIGTRSTLSSGFFDSDDLGFSLGGEIRPGSNRYPSKRMILSTRRSTIADKLEDTPSSQVIILKYGRAYVEPQFTSSNHILLALKNPDSDFDSTESGQLFGREFLESCDIGRGRARAKAILSGVIVGTQRYGVRSKSCTVFLHNGGMREKIEYEHIRKTKLVKNKETGEIEEVEDWKTKKHRSLVPNIVKLTAFSDEACDYAENVMSAQLEVDIELSTQAIWGILYQSPHKVHRITITDKPSALEQTDKQQVDVGGSSL</sequence>
<evidence type="ECO:0000313" key="2">
    <source>
        <dbReference type="EMBL" id="SMA37437.1"/>
    </source>
</evidence>
<feature type="signal peptide" evidence="1">
    <location>
        <begin position="1"/>
        <end position="21"/>
    </location>
</feature>
<reference evidence="2 3" key="1">
    <citation type="submission" date="2017-03" db="EMBL/GenBank/DDBJ databases">
        <authorList>
            <person name="Afonso C.L."/>
            <person name="Miller P.J."/>
            <person name="Scott M.A."/>
            <person name="Spackman E."/>
            <person name="Goraichik I."/>
            <person name="Dimitrov K.M."/>
            <person name="Suarez D.L."/>
            <person name="Swayne D.E."/>
        </authorList>
    </citation>
    <scope>NUCLEOTIDE SEQUENCE [LARGE SCALE GENOMIC DNA]</scope>
    <source>
        <strain evidence="2">SB41UT1</strain>
    </source>
</reference>
<keyword evidence="3" id="KW-1185">Reference proteome</keyword>
<gene>
    <name evidence="2" type="ORF">EHSB41UT_00738</name>
</gene>
<accession>A0A1X7AG61</accession>
<name>A0A1X7AG61_9GAMM</name>
<proteinExistence type="predicted"/>
<dbReference type="EMBL" id="FWPT01000002">
    <property type="protein sequence ID" value="SMA37437.1"/>
    <property type="molecule type" value="Genomic_DNA"/>
</dbReference>
<keyword evidence="1" id="KW-0732">Signal</keyword>
<organism evidence="2 3">
    <name type="scientific">Parendozoicomonas haliclonae</name>
    <dbReference type="NCBI Taxonomy" id="1960125"/>
    <lineage>
        <taxon>Bacteria</taxon>
        <taxon>Pseudomonadati</taxon>
        <taxon>Pseudomonadota</taxon>
        <taxon>Gammaproteobacteria</taxon>
        <taxon>Oceanospirillales</taxon>
        <taxon>Endozoicomonadaceae</taxon>
        <taxon>Parendozoicomonas</taxon>
    </lineage>
</organism>
<evidence type="ECO:0000313" key="3">
    <source>
        <dbReference type="Proteomes" id="UP000196573"/>
    </source>
</evidence>
<dbReference type="Proteomes" id="UP000196573">
    <property type="component" value="Unassembled WGS sequence"/>
</dbReference>